<sequence length="207" mass="23179">MENQNNKSDKEAGHMDFALKIIKYVNTPKRLVMLVALIVSLTFCYSLWENRREVSFWAMSNFGIPTIDEASIDHAAVKLMADVGAQSITVWSINLNQNRRNAIYFRVGQNRMQFLEGTGDLALRPYSEQSANLIKVITEKTLCTKLIANTAVGEAARKQGVNYVCYAAIPPGYGHMVGLLVAGFTQKPENEDYVKLRMIGAAEEIIR</sequence>
<proteinExistence type="predicted"/>
<keyword evidence="3" id="KW-1185">Reference proteome</keyword>
<dbReference type="KEGG" id="vg:23681499"/>
<name>A0A077KB27_9CAUD</name>
<dbReference type="GeneID" id="23681499"/>
<feature type="transmembrane region" description="Helical" evidence="1">
    <location>
        <begin position="31"/>
        <end position="48"/>
    </location>
</feature>
<evidence type="ECO:0000313" key="3">
    <source>
        <dbReference type="Proteomes" id="UP000202039"/>
    </source>
</evidence>
<dbReference type="RefSeq" id="YP_009126680.1">
    <property type="nucleotide sequence ID" value="NC_026611.1"/>
</dbReference>
<keyword evidence="1" id="KW-0472">Membrane</keyword>
<protein>
    <submittedName>
        <fullName evidence="2">Uncharacterized protein</fullName>
    </submittedName>
</protein>
<organism evidence="2 3">
    <name type="scientific">Edwardsiella phage GF-2</name>
    <dbReference type="NCBI Taxonomy" id="1537091"/>
    <lineage>
        <taxon>Viruses</taxon>
        <taxon>Duplodnaviria</taxon>
        <taxon>Heunggongvirae</taxon>
        <taxon>Uroviricota</taxon>
        <taxon>Caudoviricetes</taxon>
        <taxon>Gofduovirus</taxon>
        <taxon>Gofduovirus GF2</taxon>
    </lineage>
</organism>
<dbReference type="EMBL" id="AP014629">
    <property type="protein sequence ID" value="BAP28948.1"/>
    <property type="molecule type" value="Genomic_DNA"/>
</dbReference>
<evidence type="ECO:0000313" key="2">
    <source>
        <dbReference type="EMBL" id="BAP28948.1"/>
    </source>
</evidence>
<keyword evidence="1" id="KW-0812">Transmembrane</keyword>
<dbReference type="Proteomes" id="UP000202039">
    <property type="component" value="Segment"/>
</dbReference>
<accession>A0A077KB27</accession>
<evidence type="ECO:0000256" key="1">
    <source>
        <dbReference type="SAM" id="Phobius"/>
    </source>
</evidence>
<keyword evidence="1" id="KW-1133">Transmembrane helix</keyword>
<reference evidence="2 3" key="1">
    <citation type="journal article" date="2015" name="Arch. Virol.">
        <title>Full-genome sequence of a novel myovirus, GF-2, infecting Edwardsiella tarda: comparison with other Edwardsiella myoviral genomes.</title>
        <authorList>
            <person name="Yasuike M."/>
            <person name="Nishiki I."/>
            <person name="Iwasaki Y."/>
            <person name="Nakamura Y."/>
            <person name="Fujiwara A."/>
            <person name="Sugaya E."/>
            <person name="Kawato Y."/>
            <person name="Nagai S."/>
            <person name="Kobayashi T."/>
            <person name="Ototake M."/>
            <person name="Nakai T."/>
        </authorList>
    </citation>
    <scope>NUCLEOTIDE SEQUENCE [LARGE SCALE GENOMIC DNA]</scope>
</reference>